<dbReference type="InterPro" id="IPR019267">
    <property type="entry name" value="CRISPR-assoc_Cas6_C"/>
</dbReference>
<dbReference type="AlphaFoldDB" id="A0A1T4VSJ0"/>
<dbReference type="Gene3D" id="3.30.70.1900">
    <property type="match status" value="1"/>
</dbReference>
<evidence type="ECO:0000313" key="2">
    <source>
        <dbReference type="EMBL" id="SKA67926.1"/>
    </source>
</evidence>
<dbReference type="Proteomes" id="UP000189733">
    <property type="component" value="Unassembled WGS sequence"/>
</dbReference>
<dbReference type="Pfam" id="PF10040">
    <property type="entry name" value="CRISPR_Cas6"/>
    <property type="match status" value="1"/>
</dbReference>
<dbReference type="OrthoDB" id="9787241at2"/>
<proteinExistence type="predicted"/>
<evidence type="ECO:0000259" key="1">
    <source>
        <dbReference type="Pfam" id="PF10040"/>
    </source>
</evidence>
<gene>
    <name evidence="2" type="ORF">SAMN02745702_00917</name>
</gene>
<keyword evidence="3" id="KW-1185">Reference proteome</keyword>
<protein>
    <submittedName>
        <fullName evidence="2">Uncharacterized conserved protein</fullName>
    </submittedName>
</protein>
<name>A0A1T4VSJ0_9BACT</name>
<accession>A0A1T4VSJ0</accession>
<organism evidence="2 3">
    <name type="scientific">Desulfobaculum bizertense DSM 18034</name>
    <dbReference type="NCBI Taxonomy" id="1121442"/>
    <lineage>
        <taxon>Bacteria</taxon>
        <taxon>Pseudomonadati</taxon>
        <taxon>Thermodesulfobacteriota</taxon>
        <taxon>Desulfovibrionia</taxon>
        <taxon>Desulfovibrionales</taxon>
        <taxon>Desulfovibrionaceae</taxon>
        <taxon>Desulfobaculum</taxon>
    </lineage>
</organism>
<dbReference type="STRING" id="1121442.SAMN02745702_00917"/>
<dbReference type="EMBL" id="FUYA01000002">
    <property type="protein sequence ID" value="SKA67926.1"/>
    <property type="molecule type" value="Genomic_DNA"/>
</dbReference>
<sequence>MNTDWQSYFTFLPLRFTFRAQEDFPVPAYLGAMLRGAFGYAFRREVCLTRKESCEGCILRQDCTYSRIFETPLPPDATVMRKYNSIPRPFVFSPPRGLGRSIHAGDQLDFGLTLFGSACGSLAYIILVLQSVAQHGLGAKRGRCELEQVSLGDTLLFAPNQDLILPAPLSARQYLEHSPCPTGPLHMHFLSPLRLKTAGKINHAPQFRDIYSTLLRRFSLLCTFHCGHSPDIPFKDMLTAAESVHLNSQLSWQAQQRYSTRQHDSMSIGGLLGTASIEQLPPDLWPLLKLGTVLHIGKNATFGLGEYALDTVQRQP</sequence>
<evidence type="ECO:0000313" key="3">
    <source>
        <dbReference type="Proteomes" id="UP000189733"/>
    </source>
</evidence>
<feature type="domain" description="CRISPR-associated protein Cas6 C-terminal" evidence="1">
    <location>
        <begin position="187"/>
        <end position="307"/>
    </location>
</feature>
<dbReference type="RefSeq" id="WP_159445911.1">
    <property type="nucleotide sequence ID" value="NZ_FUYA01000002.1"/>
</dbReference>
<reference evidence="2 3" key="1">
    <citation type="submission" date="2017-02" db="EMBL/GenBank/DDBJ databases">
        <authorList>
            <person name="Peterson S.W."/>
        </authorList>
    </citation>
    <scope>NUCLEOTIDE SEQUENCE [LARGE SCALE GENOMIC DNA]</scope>
    <source>
        <strain evidence="2 3">DSM 18034</strain>
    </source>
</reference>